<feature type="compositionally biased region" description="Basic and acidic residues" evidence="1">
    <location>
        <begin position="72"/>
        <end position="85"/>
    </location>
</feature>
<feature type="transmembrane region" description="Helical" evidence="2">
    <location>
        <begin position="169"/>
        <end position="191"/>
    </location>
</feature>
<keyword evidence="2" id="KW-0472">Membrane</keyword>
<accession>A0A182QT08</accession>
<dbReference type="EMBL" id="AXCN02001186">
    <property type="status" value="NOT_ANNOTATED_CDS"/>
    <property type="molecule type" value="Genomic_DNA"/>
</dbReference>
<feature type="region of interest" description="Disordered" evidence="1">
    <location>
        <begin position="34"/>
        <end position="85"/>
    </location>
</feature>
<dbReference type="AlphaFoldDB" id="A0A182QT08"/>
<organism evidence="3 4">
    <name type="scientific">Anopheles farauti</name>
    <dbReference type="NCBI Taxonomy" id="69004"/>
    <lineage>
        <taxon>Eukaryota</taxon>
        <taxon>Metazoa</taxon>
        <taxon>Ecdysozoa</taxon>
        <taxon>Arthropoda</taxon>
        <taxon>Hexapoda</taxon>
        <taxon>Insecta</taxon>
        <taxon>Pterygota</taxon>
        <taxon>Neoptera</taxon>
        <taxon>Endopterygota</taxon>
        <taxon>Diptera</taxon>
        <taxon>Nematocera</taxon>
        <taxon>Culicoidea</taxon>
        <taxon>Culicidae</taxon>
        <taxon>Anophelinae</taxon>
        <taxon>Anopheles</taxon>
    </lineage>
</organism>
<proteinExistence type="predicted"/>
<evidence type="ECO:0000256" key="1">
    <source>
        <dbReference type="SAM" id="MobiDB-lite"/>
    </source>
</evidence>
<keyword evidence="2" id="KW-1133">Transmembrane helix</keyword>
<dbReference type="Proteomes" id="UP000075886">
    <property type="component" value="Unassembled WGS sequence"/>
</dbReference>
<feature type="transmembrane region" description="Helical" evidence="2">
    <location>
        <begin position="203"/>
        <end position="226"/>
    </location>
</feature>
<keyword evidence="2" id="KW-0812">Transmembrane</keyword>
<sequence>MKQRDDRSELLIGMVVCLRIAYRYGELTSTELTSTETLPGKETGWAERRHLTGTGPRDTTAHATPRGRCRRQRTERGRPDGDVTGEGRRLCGVSARSVSTFLSELVSCWERGEQELVVVCEDRLAGWCMSPDGDTPGRAVVVMVVVVAVGCSIAWGTPCMSGLRGVRDGVGVVVVVLPEVMMAWCELGVLGRVSASSDATLKLLIRLLLFCCIGTVGLVIAIRTGVTHPHPYPY</sequence>
<evidence type="ECO:0000313" key="3">
    <source>
        <dbReference type="EnsemblMetazoa" id="AFAF016239-PA"/>
    </source>
</evidence>
<keyword evidence="4" id="KW-1185">Reference proteome</keyword>
<name>A0A182QT08_9DIPT</name>
<evidence type="ECO:0000313" key="4">
    <source>
        <dbReference type="Proteomes" id="UP000075886"/>
    </source>
</evidence>
<dbReference type="VEuPathDB" id="VectorBase:AFAF016239"/>
<reference evidence="4" key="1">
    <citation type="submission" date="2014-01" db="EMBL/GenBank/DDBJ databases">
        <title>The Genome Sequence of Anopheles farauti FAR1 (V2).</title>
        <authorList>
            <consortium name="The Broad Institute Genomics Platform"/>
            <person name="Neafsey D.E."/>
            <person name="Besansky N."/>
            <person name="Howell P."/>
            <person name="Walton C."/>
            <person name="Young S.K."/>
            <person name="Zeng Q."/>
            <person name="Gargeya S."/>
            <person name="Fitzgerald M."/>
            <person name="Haas B."/>
            <person name="Abouelleil A."/>
            <person name="Allen A.W."/>
            <person name="Alvarado L."/>
            <person name="Arachchi H.M."/>
            <person name="Berlin A.M."/>
            <person name="Chapman S.B."/>
            <person name="Gainer-Dewar J."/>
            <person name="Goldberg J."/>
            <person name="Griggs A."/>
            <person name="Gujja S."/>
            <person name="Hansen M."/>
            <person name="Howarth C."/>
            <person name="Imamovic A."/>
            <person name="Ireland A."/>
            <person name="Larimer J."/>
            <person name="McCowan C."/>
            <person name="Murphy C."/>
            <person name="Pearson M."/>
            <person name="Poon T.W."/>
            <person name="Priest M."/>
            <person name="Roberts A."/>
            <person name="Saif S."/>
            <person name="Shea T."/>
            <person name="Sisk P."/>
            <person name="Sykes S."/>
            <person name="Wortman J."/>
            <person name="Nusbaum C."/>
            <person name="Birren B."/>
        </authorList>
    </citation>
    <scope>NUCLEOTIDE SEQUENCE [LARGE SCALE GENOMIC DNA]</scope>
    <source>
        <strain evidence="4">FAR1</strain>
    </source>
</reference>
<reference evidence="3" key="2">
    <citation type="submission" date="2020-05" db="UniProtKB">
        <authorList>
            <consortium name="EnsemblMetazoa"/>
        </authorList>
    </citation>
    <scope>IDENTIFICATION</scope>
    <source>
        <strain evidence="3">FAR1</strain>
    </source>
</reference>
<feature type="transmembrane region" description="Helical" evidence="2">
    <location>
        <begin position="139"/>
        <end position="157"/>
    </location>
</feature>
<dbReference type="EnsemblMetazoa" id="AFAF016239-RA">
    <property type="protein sequence ID" value="AFAF016239-PA"/>
    <property type="gene ID" value="AFAF016239"/>
</dbReference>
<evidence type="ECO:0000256" key="2">
    <source>
        <dbReference type="SAM" id="Phobius"/>
    </source>
</evidence>
<protein>
    <submittedName>
        <fullName evidence="3">Uncharacterized protein</fullName>
    </submittedName>
</protein>